<dbReference type="InterPro" id="IPR002104">
    <property type="entry name" value="Integrase_catalytic"/>
</dbReference>
<feature type="domain" description="Tyr recombinase" evidence="3">
    <location>
        <begin position="163"/>
        <end position="288"/>
    </location>
</feature>
<dbReference type="SUPFAM" id="SSF47823">
    <property type="entry name" value="lambda integrase-like, N-terminal domain"/>
    <property type="match status" value="1"/>
</dbReference>
<gene>
    <name evidence="4" type="ORF">EWH08_19685</name>
</gene>
<name>A0A4V1W8L5_9SPHN</name>
<evidence type="ECO:0000256" key="2">
    <source>
        <dbReference type="ARBA" id="ARBA00023172"/>
    </source>
</evidence>
<dbReference type="GO" id="GO:0003677">
    <property type="term" value="F:DNA binding"/>
    <property type="evidence" value="ECO:0007669"/>
    <property type="project" value="UniProtKB-KW"/>
</dbReference>
<reference evidence="4 5" key="1">
    <citation type="submission" date="2019-02" db="EMBL/GenBank/DDBJ databases">
        <authorList>
            <person name="Feng G."/>
        </authorList>
    </citation>
    <scope>NUCLEOTIDE SEQUENCE [LARGE SCALE GENOMIC DNA]</scope>
    <source>
        <strain evidence="4 5">DSM 26779</strain>
    </source>
</reference>
<proteinExistence type="predicted"/>
<accession>A0A4V1W8L5</accession>
<sequence>MTASIVIVHRPDDGAGSLPKRRGRGDALPANARLLRTIVAALPADFAPVSQLGVETALEAMAEATMLAIAADLDCFLAWARAERRPPLPAEPEDLVRYVRHLEAIGRKPSVASRRISSIANLHRLVGLGEKDPLPTDHAMVRNALRAHRRRRGAAQRQAAPMRFGGALGDDTGFTISHLLEACDGDLQGLRDGALLSLAYDGGLRVSELNAARVDHLEPQGDGSGLLFIPRSKTDQEAEGAWAWVSPDSMRRIQLWLVESGIEDGPLFRRVGVDRRRARAAIPPQPYL</sequence>
<evidence type="ECO:0000259" key="3">
    <source>
        <dbReference type="PROSITE" id="PS51898"/>
    </source>
</evidence>
<dbReference type="Proteomes" id="UP000292734">
    <property type="component" value="Unassembled WGS sequence"/>
</dbReference>
<dbReference type="PROSITE" id="PS51898">
    <property type="entry name" value="TYR_RECOMBINASE"/>
    <property type="match status" value="1"/>
</dbReference>
<dbReference type="Gene3D" id="1.10.443.10">
    <property type="entry name" value="Intergrase catalytic core"/>
    <property type="match status" value="1"/>
</dbReference>
<evidence type="ECO:0000256" key="1">
    <source>
        <dbReference type="ARBA" id="ARBA00023125"/>
    </source>
</evidence>
<keyword evidence="2" id="KW-0233">DNA recombination</keyword>
<organism evidence="4 5">
    <name type="scientific">Sphingobium indicum</name>
    <dbReference type="NCBI Taxonomy" id="332055"/>
    <lineage>
        <taxon>Bacteria</taxon>
        <taxon>Pseudomonadati</taxon>
        <taxon>Pseudomonadota</taxon>
        <taxon>Alphaproteobacteria</taxon>
        <taxon>Sphingomonadales</taxon>
        <taxon>Sphingomonadaceae</taxon>
        <taxon>Sphingobium</taxon>
    </lineage>
</organism>
<comment type="caution">
    <text evidence="4">The sequence shown here is derived from an EMBL/GenBank/DDBJ whole genome shotgun (WGS) entry which is preliminary data.</text>
</comment>
<evidence type="ECO:0000313" key="4">
    <source>
        <dbReference type="EMBL" id="RYL96486.1"/>
    </source>
</evidence>
<protein>
    <submittedName>
        <fullName evidence="4">Integrase</fullName>
    </submittedName>
</protein>
<dbReference type="SUPFAM" id="SSF56349">
    <property type="entry name" value="DNA breaking-rejoining enzymes"/>
    <property type="match status" value="1"/>
</dbReference>
<dbReference type="InterPro" id="IPR010998">
    <property type="entry name" value="Integrase_recombinase_N"/>
</dbReference>
<dbReference type="EMBL" id="SEOM01000020">
    <property type="protein sequence ID" value="RYL96486.1"/>
    <property type="molecule type" value="Genomic_DNA"/>
</dbReference>
<keyword evidence="1" id="KW-0238">DNA-binding</keyword>
<dbReference type="InterPro" id="IPR011010">
    <property type="entry name" value="DNA_brk_join_enz"/>
</dbReference>
<dbReference type="Gene3D" id="1.10.150.130">
    <property type="match status" value="1"/>
</dbReference>
<evidence type="ECO:0000313" key="5">
    <source>
        <dbReference type="Proteomes" id="UP000292734"/>
    </source>
</evidence>
<dbReference type="GO" id="GO:0015074">
    <property type="term" value="P:DNA integration"/>
    <property type="evidence" value="ECO:0007669"/>
    <property type="project" value="InterPro"/>
</dbReference>
<dbReference type="AlphaFoldDB" id="A0A4V1W8L5"/>
<dbReference type="GO" id="GO:0006310">
    <property type="term" value="P:DNA recombination"/>
    <property type="evidence" value="ECO:0007669"/>
    <property type="project" value="UniProtKB-KW"/>
</dbReference>
<dbReference type="InterPro" id="IPR013762">
    <property type="entry name" value="Integrase-like_cat_sf"/>
</dbReference>